<dbReference type="InterPro" id="IPR036259">
    <property type="entry name" value="MFS_trans_sf"/>
</dbReference>
<feature type="transmembrane region" description="Helical" evidence="7">
    <location>
        <begin position="80"/>
        <end position="105"/>
    </location>
</feature>
<proteinExistence type="predicted"/>
<keyword evidence="10" id="KW-1185">Reference proteome</keyword>
<evidence type="ECO:0000313" key="10">
    <source>
        <dbReference type="Proteomes" id="UP001144205"/>
    </source>
</evidence>
<accession>A0ABQ5LWV5</accession>
<dbReference type="PANTHER" id="PTHR23513">
    <property type="entry name" value="INTEGRAL MEMBRANE EFFLUX PROTEIN-RELATED"/>
    <property type="match status" value="1"/>
</dbReference>
<keyword evidence="5 7" id="KW-1133">Transmembrane helix</keyword>
<evidence type="ECO:0000256" key="3">
    <source>
        <dbReference type="ARBA" id="ARBA00022475"/>
    </source>
</evidence>
<gene>
    <name evidence="9" type="ORF">STA1M1_33260</name>
</gene>
<dbReference type="SUPFAM" id="SSF103473">
    <property type="entry name" value="MFS general substrate transporter"/>
    <property type="match status" value="1"/>
</dbReference>
<dbReference type="Gene3D" id="1.20.1250.20">
    <property type="entry name" value="MFS general substrate transporter like domains"/>
    <property type="match status" value="1"/>
</dbReference>
<evidence type="ECO:0000313" key="9">
    <source>
        <dbReference type="EMBL" id="GKY89457.1"/>
    </source>
</evidence>
<keyword evidence="3" id="KW-1003">Cell membrane</keyword>
<protein>
    <submittedName>
        <fullName evidence="9">Drug antiporter protein</fullName>
    </submittedName>
</protein>
<feature type="transmembrane region" description="Helical" evidence="7">
    <location>
        <begin position="283"/>
        <end position="301"/>
    </location>
</feature>
<feature type="transmembrane region" description="Helical" evidence="7">
    <location>
        <begin position="250"/>
        <end position="271"/>
    </location>
</feature>
<feature type="transmembrane region" description="Helical" evidence="7">
    <location>
        <begin position="370"/>
        <end position="391"/>
    </location>
</feature>
<dbReference type="InterPro" id="IPR020846">
    <property type="entry name" value="MFS_dom"/>
</dbReference>
<reference evidence="9" key="1">
    <citation type="journal article" date="2023" name="Int. J. Syst. Evol. Microbiol.">
        <title>Sinisalibacter aestuarii sp. nov., isolated from estuarine sediment of the Arakawa River.</title>
        <authorList>
            <person name="Arafat S.T."/>
            <person name="Hirano S."/>
            <person name="Sato A."/>
            <person name="Takeuchi K."/>
            <person name="Yasuda T."/>
            <person name="Terahara T."/>
            <person name="Hamada M."/>
            <person name="Kobayashi T."/>
        </authorList>
    </citation>
    <scope>NUCLEOTIDE SEQUENCE</scope>
    <source>
        <strain evidence="9">B-399</strain>
    </source>
</reference>
<dbReference type="RefSeq" id="WP_281843481.1">
    <property type="nucleotide sequence ID" value="NZ_BROH01000012.1"/>
</dbReference>
<feature type="transmembrane region" description="Helical" evidence="7">
    <location>
        <begin position="208"/>
        <end position="230"/>
    </location>
</feature>
<evidence type="ECO:0000256" key="2">
    <source>
        <dbReference type="ARBA" id="ARBA00022448"/>
    </source>
</evidence>
<feature type="transmembrane region" description="Helical" evidence="7">
    <location>
        <begin position="307"/>
        <end position="330"/>
    </location>
</feature>
<comment type="caution">
    <text evidence="9">The sequence shown here is derived from an EMBL/GenBank/DDBJ whole genome shotgun (WGS) entry which is preliminary data.</text>
</comment>
<dbReference type="Proteomes" id="UP001144205">
    <property type="component" value="Unassembled WGS sequence"/>
</dbReference>
<dbReference type="Pfam" id="PF05977">
    <property type="entry name" value="MFS_3"/>
    <property type="match status" value="1"/>
</dbReference>
<keyword evidence="6 7" id="KW-0472">Membrane</keyword>
<sequence>MSRRPFAALAVAQALSLSGTRLTMIALPWLVLTLTGDAFATGLTAFAEMAPYVLVKALSGPFIDRFGARRVAVLGDLASALAVAAVPLVALTGGLGLGLLLPLVFVMGAMRGPADAAKQALVPEVAEAGGLPLERVTGTLGTIDRLATTLGAGAAGALVALIGAAPALAVTAVTFLASALAVGAGVAQSQPAGAEAQAGYRRAFTEGWAFLRGDPVLLAIVAMVAMTNLIDQAMITVLLPVWARDVGGGAGAFGGMVAAFSAFAVLGALIATTIGEKLPRLPVFALAFLIAGAPRFLALLPGVPWPVLITVLVLSGFAAGFINPIISAVMFERIPRRLTGRVTALTSALFWALMPLGGLAGGAAVTALGLSGALILAGTVYFAATMLPLLLRTFRALDARPLAS</sequence>
<evidence type="ECO:0000259" key="8">
    <source>
        <dbReference type="PROSITE" id="PS50850"/>
    </source>
</evidence>
<feature type="transmembrane region" description="Helical" evidence="7">
    <location>
        <begin position="342"/>
        <end position="364"/>
    </location>
</feature>
<dbReference type="EMBL" id="BROH01000012">
    <property type="protein sequence ID" value="GKY89457.1"/>
    <property type="molecule type" value="Genomic_DNA"/>
</dbReference>
<dbReference type="PANTHER" id="PTHR23513:SF9">
    <property type="entry name" value="ENTEROBACTIN EXPORTER ENTS"/>
    <property type="match status" value="1"/>
</dbReference>
<keyword evidence="4 7" id="KW-0812">Transmembrane</keyword>
<evidence type="ECO:0000256" key="6">
    <source>
        <dbReference type="ARBA" id="ARBA00023136"/>
    </source>
</evidence>
<evidence type="ECO:0000256" key="7">
    <source>
        <dbReference type="SAM" id="Phobius"/>
    </source>
</evidence>
<name>A0ABQ5LWV5_9RHOB</name>
<feature type="domain" description="Major facilitator superfamily (MFS) profile" evidence="8">
    <location>
        <begin position="217"/>
        <end position="404"/>
    </location>
</feature>
<comment type="subcellular location">
    <subcellularLocation>
        <location evidence="1">Cell membrane</location>
        <topology evidence="1">Multi-pass membrane protein</topology>
    </subcellularLocation>
</comment>
<evidence type="ECO:0000256" key="5">
    <source>
        <dbReference type="ARBA" id="ARBA00022989"/>
    </source>
</evidence>
<feature type="transmembrane region" description="Helical" evidence="7">
    <location>
        <begin position="154"/>
        <end position="187"/>
    </location>
</feature>
<organism evidence="9 10">
    <name type="scientific">Sinisalibacter aestuarii</name>
    <dbReference type="NCBI Taxonomy" id="2949426"/>
    <lineage>
        <taxon>Bacteria</taxon>
        <taxon>Pseudomonadati</taxon>
        <taxon>Pseudomonadota</taxon>
        <taxon>Alphaproteobacteria</taxon>
        <taxon>Rhodobacterales</taxon>
        <taxon>Roseobacteraceae</taxon>
        <taxon>Sinisalibacter</taxon>
    </lineage>
</organism>
<dbReference type="PROSITE" id="PS50850">
    <property type="entry name" value="MFS"/>
    <property type="match status" value="1"/>
</dbReference>
<keyword evidence="2" id="KW-0813">Transport</keyword>
<dbReference type="CDD" id="cd06173">
    <property type="entry name" value="MFS_MefA_like"/>
    <property type="match status" value="1"/>
</dbReference>
<evidence type="ECO:0000256" key="4">
    <source>
        <dbReference type="ARBA" id="ARBA00022692"/>
    </source>
</evidence>
<dbReference type="InterPro" id="IPR010290">
    <property type="entry name" value="TM_effector"/>
</dbReference>
<evidence type="ECO:0000256" key="1">
    <source>
        <dbReference type="ARBA" id="ARBA00004651"/>
    </source>
</evidence>